<dbReference type="EMBL" id="JROU02000410">
    <property type="protein sequence ID" value="OEH79375.1"/>
    <property type="molecule type" value="Genomic_DNA"/>
</dbReference>
<dbReference type="VEuPathDB" id="ToxoDB:LOC34622180"/>
<gene>
    <name evidence="2" type="ORF">cyc_05895</name>
</gene>
<evidence type="ECO:0000256" key="1">
    <source>
        <dbReference type="SAM" id="MobiDB-lite"/>
    </source>
</evidence>
<evidence type="ECO:0000313" key="2">
    <source>
        <dbReference type="EMBL" id="OEH79375.1"/>
    </source>
</evidence>
<dbReference type="Proteomes" id="UP000095192">
    <property type="component" value="Unassembled WGS sequence"/>
</dbReference>
<sequence length="768" mass="83060">MSTRLLRGDSGAPTTQMRMKGGSLPPAGEDESGDLGVQALKMSVLQASWKLGKSIRAELAPSDAHLHEVSLFNVGQGPPRIRGPFGDPVGGVYGEKKTPSDFGDLHAAASRSVAVGASTAGGTPSAATDTCHNDGQNCKGEREKNSTEGSGGCLRPGDLEASAKAGYSSWCCCAFPRLSIPEVSQFTIRRLFQMQRHNFQIAGVRWLCAALQPSTSREAVGGALLNDDGGMASPFSPTKWLLVETCFYVPSLALTAPCLPQLRLQQSSLVLQLGGRTTQALMMLSLGYQLGAFTAPSLVVVSGGRCCESSSGSDSSSRAADLLQMRRWIHLAKEWAPCLTLKPLLASQCCSALHSEASITYASMAAVDIYWGSGEVYSTSNPSGERPREKTAPAARGRVKKLIIADGICRDSGKAVEDEARTCAQTTESPLSPALLERVVEALTVAAPLRKGLPSSQDNNQRRETLRQRVAASWKEWEVLHVALQLGLIEQSKVQQQIVSCSSKLKLWGRQNRAELLVLPMHIGAVSLLNIALRLRWISEWLEELKREALSSAAATDPGIKDAALSREKAAHAKLLLLNPLPLTCGAQGSVSLHFRDAFRPRPLCIDSKDTLLSATQKIRDFKRADLEQVQMLLIEDLDLLLQLPPHLFAGIRQVVWLAPAADNGEKQPRQAKHSSQAGSTAPLPLSRGCAALTLAVEQRLMSVGNETPLTVHYLICSRTYEECHLRPEITNESAEPSALRQQEYFLADRQRGALIRSHDHVGTPEEM</sequence>
<feature type="compositionally biased region" description="Low complexity" evidence="1">
    <location>
        <begin position="116"/>
        <end position="128"/>
    </location>
</feature>
<evidence type="ECO:0000313" key="3">
    <source>
        <dbReference type="Proteomes" id="UP000095192"/>
    </source>
</evidence>
<feature type="region of interest" description="Disordered" evidence="1">
    <location>
        <begin position="1"/>
        <end position="32"/>
    </location>
</feature>
<reference evidence="2 3" key="1">
    <citation type="journal article" date="2016" name="BMC Genomics">
        <title>Comparative genomics reveals Cyclospora cayetanensis possesses coccidia-like metabolism and invasion components but unique surface antigens.</title>
        <authorList>
            <person name="Liu S."/>
            <person name="Wang L."/>
            <person name="Zheng H."/>
            <person name="Xu Z."/>
            <person name="Roellig D.M."/>
            <person name="Li N."/>
            <person name="Frace M.A."/>
            <person name="Tang K."/>
            <person name="Arrowood M.J."/>
            <person name="Moss D.M."/>
            <person name="Zhang L."/>
            <person name="Feng Y."/>
            <person name="Xiao L."/>
        </authorList>
    </citation>
    <scope>NUCLEOTIDE SEQUENCE [LARGE SCALE GENOMIC DNA]</scope>
    <source>
        <strain evidence="2 3">CHN_HEN01</strain>
    </source>
</reference>
<keyword evidence="3" id="KW-1185">Reference proteome</keyword>
<accession>A0A1D3D7F7</accession>
<proteinExistence type="predicted"/>
<organism evidence="2 3">
    <name type="scientific">Cyclospora cayetanensis</name>
    <dbReference type="NCBI Taxonomy" id="88456"/>
    <lineage>
        <taxon>Eukaryota</taxon>
        <taxon>Sar</taxon>
        <taxon>Alveolata</taxon>
        <taxon>Apicomplexa</taxon>
        <taxon>Conoidasida</taxon>
        <taxon>Coccidia</taxon>
        <taxon>Eucoccidiorida</taxon>
        <taxon>Eimeriorina</taxon>
        <taxon>Eimeriidae</taxon>
        <taxon>Cyclospora</taxon>
    </lineage>
</organism>
<dbReference type="InParanoid" id="A0A1D3D7F7"/>
<feature type="region of interest" description="Disordered" evidence="1">
    <location>
        <begin position="116"/>
        <end position="154"/>
    </location>
</feature>
<comment type="caution">
    <text evidence="2">The sequence shown here is derived from an EMBL/GenBank/DDBJ whole genome shotgun (WGS) entry which is preliminary data.</text>
</comment>
<protein>
    <submittedName>
        <fullName evidence="2">Uncharacterized protein</fullName>
    </submittedName>
</protein>
<dbReference type="AlphaFoldDB" id="A0A1D3D7F7"/>
<dbReference type="VEuPathDB" id="ToxoDB:cyc_05895"/>
<name>A0A1D3D7F7_9EIME</name>